<name>C1EFN8_MICCC</name>
<protein>
    <recommendedName>
        <fullName evidence="3">Ankyrin repeat protein</fullName>
    </recommendedName>
</protein>
<dbReference type="SUPFAM" id="SSF140860">
    <property type="entry name" value="Pseudo ankyrin repeat-like"/>
    <property type="match status" value="1"/>
</dbReference>
<sequence length="414" mass="46040">MGVPGEDSAPALFEFGTAFLKQEVLGRLDLADRASLLETCRSGRDLVKDAGLDPSTSGRLQLKDFVGSVERLAWARDHGCPMDTTVCATVALHGQLDVLQWAVEQGSPWDALTTAAAAEGGHLEVLKWAREKGCPWLCWTIESAAEHGHLEVLMWARERGCEWSPLACSLAARGGHLQVLRWLRDESVHGKGSVCPWNAWTTEEASKAGHVEVLRWAYQIGGCSINATRCVKRAVENGRLEVLKYLWEQNPDFFDGIADVWRMAGVCGQIEVLRWLFAVGARPADFSDEVNITAGWGRHKSGFECLRWAYDVAHVPLTSDNIWDAAVGGMLEAMQWLREREVDWADGTTTELAKSGHLELLIWARQNGASWEEETFPCVKYTRGLGRIRRYLRDEGCPGSSSEDPDNADVDWMD</sequence>
<proteinExistence type="predicted"/>
<evidence type="ECO:0000313" key="2">
    <source>
        <dbReference type="Proteomes" id="UP000002009"/>
    </source>
</evidence>
<evidence type="ECO:0008006" key="3">
    <source>
        <dbReference type="Google" id="ProtNLM"/>
    </source>
</evidence>
<accession>C1EFN8</accession>
<dbReference type="InParanoid" id="C1EFN8"/>
<gene>
    <name evidence="1" type="ORF">MICPUN_63858</name>
</gene>
<dbReference type="Proteomes" id="UP000002009">
    <property type="component" value="Chromosome 13"/>
</dbReference>
<reference evidence="1 2" key="1">
    <citation type="journal article" date="2009" name="Science">
        <title>Green evolution and dynamic adaptations revealed by genomes of the marine picoeukaryotes Micromonas.</title>
        <authorList>
            <person name="Worden A.Z."/>
            <person name="Lee J.H."/>
            <person name="Mock T."/>
            <person name="Rouze P."/>
            <person name="Simmons M.P."/>
            <person name="Aerts A.L."/>
            <person name="Allen A.E."/>
            <person name="Cuvelier M.L."/>
            <person name="Derelle E."/>
            <person name="Everett M.V."/>
            <person name="Foulon E."/>
            <person name="Grimwood J."/>
            <person name="Gundlach H."/>
            <person name="Henrissat B."/>
            <person name="Napoli C."/>
            <person name="McDonald S.M."/>
            <person name="Parker M.S."/>
            <person name="Rombauts S."/>
            <person name="Salamov A."/>
            <person name="Von Dassow P."/>
            <person name="Badger J.H."/>
            <person name="Coutinho P.M."/>
            <person name="Demir E."/>
            <person name="Dubchak I."/>
            <person name="Gentemann C."/>
            <person name="Eikrem W."/>
            <person name="Gready J.E."/>
            <person name="John U."/>
            <person name="Lanier W."/>
            <person name="Lindquist E.A."/>
            <person name="Lucas S."/>
            <person name="Mayer K.F."/>
            <person name="Moreau H."/>
            <person name="Not F."/>
            <person name="Otillar R."/>
            <person name="Panaud O."/>
            <person name="Pangilinan J."/>
            <person name="Paulsen I."/>
            <person name="Piegu B."/>
            <person name="Poliakov A."/>
            <person name="Robbens S."/>
            <person name="Schmutz J."/>
            <person name="Toulza E."/>
            <person name="Wyss T."/>
            <person name="Zelensky A."/>
            <person name="Zhou K."/>
            <person name="Armbrust E.V."/>
            <person name="Bhattacharya D."/>
            <person name="Goodenough U.W."/>
            <person name="Van de Peer Y."/>
            <person name="Grigoriev I.V."/>
        </authorList>
    </citation>
    <scope>NUCLEOTIDE SEQUENCE [LARGE SCALE GENOMIC DNA]</scope>
    <source>
        <strain evidence="2">RCC299 / NOUM17</strain>
    </source>
</reference>
<dbReference type="AlphaFoldDB" id="C1EFN8"/>
<dbReference type="SUPFAM" id="SSF48403">
    <property type="entry name" value="Ankyrin repeat"/>
    <property type="match status" value="1"/>
</dbReference>
<dbReference type="PANTHER" id="PTHR46586:SF3">
    <property type="entry name" value="ANKYRIN REPEAT-CONTAINING PROTEIN"/>
    <property type="match status" value="1"/>
</dbReference>
<evidence type="ECO:0000313" key="1">
    <source>
        <dbReference type="EMBL" id="ACO66883.1"/>
    </source>
</evidence>
<dbReference type="InterPro" id="IPR052050">
    <property type="entry name" value="SecEffector_AnkRepeat"/>
</dbReference>
<dbReference type="GeneID" id="8248795"/>
<dbReference type="OMA" id="WSEDAMD"/>
<keyword evidence="2" id="KW-1185">Reference proteome</keyword>
<dbReference type="KEGG" id="mis:MICPUN_63858"/>
<dbReference type="Gene3D" id="1.25.40.20">
    <property type="entry name" value="Ankyrin repeat-containing domain"/>
    <property type="match status" value="1"/>
</dbReference>
<dbReference type="PANTHER" id="PTHR46586">
    <property type="entry name" value="ANKYRIN REPEAT-CONTAINING PROTEIN"/>
    <property type="match status" value="1"/>
</dbReference>
<organism evidence="1 2">
    <name type="scientific">Micromonas commoda (strain RCC299 / NOUM17 / CCMP2709)</name>
    <name type="common">Picoplanktonic green alga</name>
    <dbReference type="NCBI Taxonomy" id="296587"/>
    <lineage>
        <taxon>Eukaryota</taxon>
        <taxon>Viridiplantae</taxon>
        <taxon>Chlorophyta</taxon>
        <taxon>Mamiellophyceae</taxon>
        <taxon>Mamiellales</taxon>
        <taxon>Mamiellaceae</taxon>
        <taxon>Micromonas</taxon>
    </lineage>
</organism>
<dbReference type="RefSeq" id="XP_002505625.1">
    <property type="nucleotide sequence ID" value="XM_002505579.1"/>
</dbReference>
<dbReference type="InterPro" id="IPR036770">
    <property type="entry name" value="Ankyrin_rpt-contain_sf"/>
</dbReference>
<dbReference type="EMBL" id="CP001331">
    <property type="protein sequence ID" value="ACO66883.1"/>
    <property type="molecule type" value="Genomic_DNA"/>
</dbReference>
<dbReference type="OrthoDB" id="494131at2759"/>